<organism evidence="1 2">
    <name type="scientific">Araneus ventricosus</name>
    <name type="common">Orbweaver spider</name>
    <name type="synonym">Epeira ventricosa</name>
    <dbReference type="NCBI Taxonomy" id="182803"/>
    <lineage>
        <taxon>Eukaryota</taxon>
        <taxon>Metazoa</taxon>
        <taxon>Ecdysozoa</taxon>
        <taxon>Arthropoda</taxon>
        <taxon>Chelicerata</taxon>
        <taxon>Arachnida</taxon>
        <taxon>Araneae</taxon>
        <taxon>Araneomorphae</taxon>
        <taxon>Entelegynae</taxon>
        <taxon>Araneoidea</taxon>
        <taxon>Araneidae</taxon>
        <taxon>Araneus</taxon>
    </lineage>
</organism>
<dbReference type="AlphaFoldDB" id="A0A4Y2CBQ0"/>
<evidence type="ECO:0000313" key="1">
    <source>
        <dbReference type="EMBL" id="GBM01650.1"/>
    </source>
</evidence>
<protein>
    <submittedName>
        <fullName evidence="1">Uncharacterized protein</fullName>
    </submittedName>
</protein>
<proteinExistence type="predicted"/>
<accession>A0A4Y2CBQ0</accession>
<dbReference type="Proteomes" id="UP000499080">
    <property type="component" value="Unassembled WGS sequence"/>
</dbReference>
<keyword evidence="2" id="KW-1185">Reference proteome</keyword>
<evidence type="ECO:0000313" key="2">
    <source>
        <dbReference type="Proteomes" id="UP000499080"/>
    </source>
</evidence>
<comment type="caution">
    <text evidence="1">The sequence shown here is derived from an EMBL/GenBank/DDBJ whole genome shotgun (WGS) entry which is preliminary data.</text>
</comment>
<name>A0A4Y2CBQ0_ARAVE</name>
<sequence>MKPLRIYLFVGVREFLVPSEEELGRFSFLRSQNSKALRTQSVKETAMQRGLLSKDTVRGRKNAAFTTCSQFALKYHTVQQRMPRPTTFGRFYTGKGVSGNEIYERIYGVLC</sequence>
<dbReference type="EMBL" id="BGPR01000172">
    <property type="protein sequence ID" value="GBM01650.1"/>
    <property type="molecule type" value="Genomic_DNA"/>
</dbReference>
<reference evidence="1 2" key="1">
    <citation type="journal article" date="2019" name="Sci. Rep.">
        <title>Orb-weaving spider Araneus ventricosus genome elucidates the spidroin gene catalogue.</title>
        <authorList>
            <person name="Kono N."/>
            <person name="Nakamura H."/>
            <person name="Ohtoshi R."/>
            <person name="Moran D.A.P."/>
            <person name="Shinohara A."/>
            <person name="Yoshida Y."/>
            <person name="Fujiwara M."/>
            <person name="Mori M."/>
            <person name="Tomita M."/>
            <person name="Arakawa K."/>
        </authorList>
    </citation>
    <scope>NUCLEOTIDE SEQUENCE [LARGE SCALE GENOMIC DNA]</scope>
</reference>
<gene>
    <name evidence="1" type="ORF">AVEN_271913_1</name>
</gene>